<dbReference type="Pfam" id="PF00196">
    <property type="entry name" value="GerE"/>
    <property type="match status" value="1"/>
</dbReference>
<keyword evidence="1 5" id="KW-0597">Phosphoprotein</keyword>
<dbReference type="GO" id="GO:0006355">
    <property type="term" value="P:regulation of DNA-templated transcription"/>
    <property type="evidence" value="ECO:0007669"/>
    <property type="project" value="InterPro"/>
</dbReference>
<dbReference type="InterPro" id="IPR016032">
    <property type="entry name" value="Sig_transdc_resp-reg_C-effctor"/>
</dbReference>
<evidence type="ECO:0000256" key="5">
    <source>
        <dbReference type="PROSITE-ProRule" id="PRU00169"/>
    </source>
</evidence>
<evidence type="ECO:0000313" key="8">
    <source>
        <dbReference type="EMBL" id="RCU42250.1"/>
    </source>
</evidence>
<dbReference type="GO" id="GO:0003677">
    <property type="term" value="F:DNA binding"/>
    <property type="evidence" value="ECO:0007669"/>
    <property type="project" value="UniProtKB-KW"/>
</dbReference>
<evidence type="ECO:0000256" key="2">
    <source>
        <dbReference type="ARBA" id="ARBA00023015"/>
    </source>
</evidence>
<evidence type="ECO:0000259" key="6">
    <source>
        <dbReference type="PROSITE" id="PS50043"/>
    </source>
</evidence>
<comment type="caution">
    <text evidence="8">The sequence shown here is derived from an EMBL/GenBank/DDBJ whole genome shotgun (WGS) entry which is preliminary data.</text>
</comment>
<evidence type="ECO:0000313" key="9">
    <source>
        <dbReference type="Proteomes" id="UP000252172"/>
    </source>
</evidence>
<dbReference type="SMART" id="SM00421">
    <property type="entry name" value="HTH_LUXR"/>
    <property type="match status" value="1"/>
</dbReference>
<dbReference type="AlphaFoldDB" id="A0A368MWD8"/>
<dbReference type="PANTHER" id="PTHR43214:SF41">
    <property type="entry name" value="NITRATE_NITRITE RESPONSE REGULATOR PROTEIN NARP"/>
    <property type="match status" value="1"/>
</dbReference>
<gene>
    <name evidence="8" type="ORF">DQ356_09985</name>
</gene>
<keyword evidence="9" id="KW-1185">Reference proteome</keyword>
<evidence type="ECO:0000256" key="3">
    <source>
        <dbReference type="ARBA" id="ARBA00023125"/>
    </source>
</evidence>
<dbReference type="InterPro" id="IPR058245">
    <property type="entry name" value="NreC/VraR/RcsB-like_REC"/>
</dbReference>
<dbReference type="GO" id="GO:0000160">
    <property type="term" value="P:phosphorelay signal transduction system"/>
    <property type="evidence" value="ECO:0007669"/>
    <property type="project" value="InterPro"/>
</dbReference>
<evidence type="ECO:0000256" key="4">
    <source>
        <dbReference type="ARBA" id="ARBA00023163"/>
    </source>
</evidence>
<dbReference type="InterPro" id="IPR000792">
    <property type="entry name" value="Tscrpt_reg_LuxR_C"/>
</dbReference>
<dbReference type="PANTHER" id="PTHR43214">
    <property type="entry name" value="TWO-COMPONENT RESPONSE REGULATOR"/>
    <property type="match status" value="1"/>
</dbReference>
<dbReference type="Gene3D" id="3.40.50.2300">
    <property type="match status" value="1"/>
</dbReference>
<protein>
    <submittedName>
        <fullName evidence="8">DNA-binding response regulator</fullName>
    </submittedName>
</protein>
<dbReference type="InterPro" id="IPR001789">
    <property type="entry name" value="Sig_transdc_resp-reg_receiver"/>
</dbReference>
<reference evidence="8 9" key="1">
    <citation type="submission" date="2018-07" db="EMBL/GenBank/DDBJ databases">
        <title>Chryseobacterium lacus sp. nov., isolated from lake water.</title>
        <authorList>
            <person name="Li C.-M."/>
        </authorList>
    </citation>
    <scope>NUCLEOTIDE SEQUENCE [LARGE SCALE GENOMIC DNA]</scope>
    <source>
        <strain evidence="8 9">YLOS41</strain>
    </source>
</reference>
<organism evidence="8 9">
    <name type="scientific">Chryseobacterium lacus</name>
    <dbReference type="NCBI Taxonomy" id="2058346"/>
    <lineage>
        <taxon>Bacteria</taxon>
        <taxon>Pseudomonadati</taxon>
        <taxon>Bacteroidota</taxon>
        <taxon>Flavobacteriia</taxon>
        <taxon>Flavobacteriales</taxon>
        <taxon>Weeksellaceae</taxon>
        <taxon>Chryseobacterium group</taxon>
        <taxon>Chryseobacterium</taxon>
    </lineage>
</organism>
<evidence type="ECO:0000256" key="1">
    <source>
        <dbReference type="ARBA" id="ARBA00022553"/>
    </source>
</evidence>
<feature type="modified residue" description="4-aspartylphosphate" evidence="5">
    <location>
        <position position="58"/>
    </location>
</feature>
<evidence type="ECO:0000259" key="7">
    <source>
        <dbReference type="PROSITE" id="PS50110"/>
    </source>
</evidence>
<feature type="domain" description="Response regulatory" evidence="7">
    <location>
        <begin position="5"/>
        <end position="123"/>
    </location>
</feature>
<name>A0A368MWD8_9FLAO</name>
<dbReference type="InterPro" id="IPR039420">
    <property type="entry name" value="WalR-like"/>
</dbReference>
<dbReference type="EMBL" id="QPIE01000007">
    <property type="protein sequence ID" value="RCU42250.1"/>
    <property type="molecule type" value="Genomic_DNA"/>
</dbReference>
<dbReference type="Proteomes" id="UP000252172">
    <property type="component" value="Unassembled WGS sequence"/>
</dbReference>
<dbReference type="Pfam" id="PF00072">
    <property type="entry name" value="Response_reg"/>
    <property type="match status" value="1"/>
</dbReference>
<dbReference type="CDD" id="cd17535">
    <property type="entry name" value="REC_NarL-like"/>
    <property type="match status" value="1"/>
</dbReference>
<keyword evidence="3 8" id="KW-0238">DNA-binding</keyword>
<feature type="domain" description="HTH luxR-type" evidence="6">
    <location>
        <begin position="147"/>
        <end position="212"/>
    </location>
</feature>
<dbReference type="OrthoDB" id="9795108at2"/>
<dbReference type="SMART" id="SM00448">
    <property type="entry name" value="REC"/>
    <property type="match status" value="1"/>
</dbReference>
<dbReference type="SUPFAM" id="SSF52172">
    <property type="entry name" value="CheY-like"/>
    <property type="match status" value="1"/>
</dbReference>
<dbReference type="InterPro" id="IPR011006">
    <property type="entry name" value="CheY-like_superfamily"/>
</dbReference>
<dbReference type="CDD" id="cd06170">
    <property type="entry name" value="LuxR_C_like"/>
    <property type="match status" value="1"/>
</dbReference>
<keyword evidence="2" id="KW-0805">Transcription regulation</keyword>
<dbReference type="RefSeq" id="WP_114304351.1">
    <property type="nucleotide sequence ID" value="NZ_QPIE01000007.1"/>
</dbReference>
<keyword evidence="4" id="KW-0804">Transcription</keyword>
<accession>A0A368MWD8</accession>
<dbReference type="PROSITE" id="PS50043">
    <property type="entry name" value="HTH_LUXR_2"/>
    <property type="match status" value="1"/>
</dbReference>
<proteinExistence type="predicted"/>
<dbReference type="PROSITE" id="PS50110">
    <property type="entry name" value="RESPONSE_REGULATORY"/>
    <property type="match status" value="1"/>
</dbReference>
<dbReference type="SUPFAM" id="SSF46894">
    <property type="entry name" value="C-terminal effector domain of the bipartite response regulators"/>
    <property type="match status" value="1"/>
</dbReference>
<sequence>MKKIKIAIVDDHQLVSKAIEEMLTNQPQFSVVCNCGNGDEFLEQMEISTFRPDVVLMDINMPFRNGIETTKAATEKYPGIKILALSVDDSEHTIIKMIKAGAVGYLLKDMSPEILFKAIEEVHTSGTFDPDFLHQNLAKAKMEEDSIQAILADLKDKEIQLLKLCCTELTYKEIADRMLVSPKTVDGYRDSLFIKLGVKSRIGIAMFALKNQMV</sequence>